<dbReference type="RefSeq" id="WP_054777523.1">
    <property type="nucleotide sequence ID" value="NZ_BBBX01000015.1"/>
</dbReference>
<proteinExistence type="predicted"/>
<evidence type="ECO:0000313" key="5">
    <source>
        <dbReference type="Proteomes" id="UP000050969"/>
    </source>
</evidence>
<sequence>MAGIQLFTDNEAVSENWTADVQNIVSAIIQEGTTNLLKYSHANLAEIKFREYDSTIQVIIKDNGLGMTVKRQGASGVNGMEHRVLAAHGKFTIKDKDGVVIIVELPKELIK</sequence>
<evidence type="ECO:0000256" key="1">
    <source>
        <dbReference type="ARBA" id="ARBA00022679"/>
    </source>
</evidence>
<protein>
    <recommendedName>
        <fullName evidence="6">Histidine kinase/HSP90-like ATPase domain-containing protein</fullName>
    </recommendedName>
</protein>
<dbReference type="PATRIC" id="fig|1293598.4.peg.131"/>
<keyword evidence="5" id="KW-1185">Reference proteome</keyword>
<evidence type="ECO:0000256" key="3">
    <source>
        <dbReference type="ARBA" id="ARBA00023012"/>
    </source>
</evidence>
<keyword evidence="2" id="KW-0418">Kinase</keyword>
<dbReference type="InterPro" id="IPR050482">
    <property type="entry name" value="Sensor_HK_TwoCompSys"/>
</dbReference>
<dbReference type="InterPro" id="IPR036890">
    <property type="entry name" value="HATPase_C_sf"/>
</dbReference>
<keyword evidence="1" id="KW-0808">Transferase</keyword>
<dbReference type="AlphaFoldDB" id="A0A0R2MYW7"/>
<dbReference type="OrthoDB" id="9797605at2"/>
<evidence type="ECO:0008006" key="6">
    <source>
        <dbReference type="Google" id="ProtNLM"/>
    </source>
</evidence>
<dbReference type="GO" id="GO:0016301">
    <property type="term" value="F:kinase activity"/>
    <property type="evidence" value="ECO:0007669"/>
    <property type="project" value="UniProtKB-KW"/>
</dbReference>
<dbReference type="EMBL" id="JQCE01000010">
    <property type="protein sequence ID" value="KRO17650.1"/>
    <property type="molecule type" value="Genomic_DNA"/>
</dbReference>
<evidence type="ECO:0000313" key="4">
    <source>
        <dbReference type="EMBL" id="KRO17650.1"/>
    </source>
</evidence>
<dbReference type="SUPFAM" id="SSF55874">
    <property type="entry name" value="ATPase domain of HSP90 chaperone/DNA topoisomerase II/histidine kinase"/>
    <property type="match status" value="1"/>
</dbReference>
<name>A0A0R2MYW7_9LACO</name>
<reference evidence="4 5" key="1">
    <citation type="journal article" date="2015" name="Genome Announc.">
        <title>Expanding the biotechnology potential of lactobacilli through comparative genomics of 213 strains and associated genera.</title>
        <authorList>
            <person name="Sun Z."/>
            <person name="Harris H.M."/>
            <person name="McCann A."/>
            <person name="Guo C."/>
            <person name="Argimon S."/>
            <person name="Zhang W."/>
            <person name="Yang X."/>
            <person name="Jeffery I.B."/>
            <person name="Cooney J.C."/>
            <person name="Kagawa T.F."/>
            <person name="Liu W."/>
            <person name="Song Y."/>
            <person name="Salvetti E."/>
            <person name="Wrobel A."/>
            <person name="Rasinkangas P."/>
            <person name="Parkhill J."/>
            <person name="Rea M.C."/>
            <person name="O'Sullivan O."/>
            <person name="Ritari J."/>
            <person name="Douillard F.P."/>
            <person name="Paul Ross R."/>
            <person name="Yang R."/>
            <person name="Briner A.E."/>
            <person name="Felis G.E."/>
            <person name="de Vos W.M."/>
            <person name="Barrangou R."/>
            <person name="Klaenhammer T.R."/>
            <person name="Caufield P.W."/>
            <person name="Cui Y."/>
            <person name="Zhang H."/>
            <person name="O'Toole P.W."/>
        </authorList>
    </citation>
    <scope>NUCLEOTIDE SEQUENCE [LARGE SCALE GENOMIC DNA]</scope>
    <source>
        <strain evidence="4 5">DSM 24301</strain>
    </source>
</reference>
<comment type="caution">
    <text evidence="4">The sequence shown here is derived from an EMBL/GenBank/DDBJ whole genome shotgun (WGS) entry which is preliminary data.</text>
</comment>
<dbReference type="STRING" id="1293598.IV56_GL000131"/>
<accession>A0A0R2MYW7</accession>
<gene>
    <name evidence="4" type="ORF">IV56_GL000131</name>
</gene>
<dbReference type="GO" id="GO:0000160">
    <property type="term" value="P:phosphorelay signal transduction system"/>
    <property type="evidence" value="ECO:0007669"/>
    <property type="project" value="UniProtKB-KW"/>
</dbReference>
<dbReference type="PANTHER" id="PTHR24421">
    <property type="entry name" value="NITRATE/NITRITE SENSOR PROTEIN NARX-RELATED"/>
    <property type="match status" value="1"/>
</dbReference>
<organism evidence="4 5">
    <name type="scientific">Lacticaseibacillus saniviri JCM 17471 = DSM 24301</name>
    <dbReference type="NCBI Taxonomy" id="1293598"/>
    <lineage>
        <taxon>Bacteria</taxon>
        <taxon>Bacillati</taxon>
        <taxon>Bacillota</taxon>
        <taxon>Bacilli</taxon>
        <taxon>Lactobacillales</taxon>
        <taxon>Lactobacillaceae</taxon>
        <taxon>Lacticaseibacillus</taxon>
    </lineage>
</organism>
<dbReference type="Proteomes" id="UP000050969">
    <property type="component" value="Unassembled WGS sequence"/>
</dbReference>
<dbReference type="Gene3D" id="3.30.565.10">
    <property type="entry name" value="Histidine kinase-like ATPase, C-terminal domain"/>
    <property type="match status" value="1"/>
</dbReference>
<keyword evidence="3" id="KW-0902">Two-component regulatory system</keyword>
<evidence type="ECO:0000256" key="2">
    <source>
        <dbReference type="ARBA" id="ARBA00022777"/>
    </source>
</evidence>